<dbReference type="PRINTS" id="PR01397">
    <property type="entry name" value="DHBDHDRGNASE"/>
</dbReference>
<dbReference type="InterPro" id="IPR002347">
    <property type="entry name" value="SDR_fam"/>
</dbReference>
<protein>
    <submittedName>
        <fullName evidence="3">SDR family oxidoreductase</fullName>
    </submittedName>
</protein>
<accession>A0ABV9YQG6</accession>
<dbReference type="InterPro" id="IPR036291">
    <property type="entry name" value="NAD(P)-bd_dom_sf"/>
</dbReference>
<comment type="caution">
    <text evidence="3">The sequence shown here is derived from an EMBL/GenBank/DDBJ whole genome shotgun (WGS) entry which is preliminary data.</text>
</comment>
<dbReference type="PANTHER" id="PTHR42760:SF115">
    <property type="entry name" value="3-OXOACYL-[ACYL-CARRIER-PROTEIN] REDUCTASE FABG"/>
    <property type="match status" value="1"/>
</dbReference>
<dbReference type="InterPro" id="IPR020904">
    <property type="entry name" value="Sc_DH/Rdtase_CS"/>
</dbReference>
<gene>
    <name evidence="3" type="ORF">ACFPBZ_23165</name>
</gene>
<reference evidence="4" key="1">
    <citation type="journal article" date="2019" name="Int. J. Syst. Evol. Microbiol.">
        <title>The Global Catalogue of Microorganisms (GCM) 10K type strain sequencing project: providing services to taxonomists for standard genome sequencing and annotation.</title>
        <authorList>
            <consortium name="The Broad Institute Genomics Platform"/>
            <consortium name="The Broad Institute Genome Sequencing Center for Infectious Disease"/>
            <person name="Wu L."/>
            <person name="Ma J."/>
        </authorList>
    </citation>
    <scope>NUCLEOTIDE SEQUENCE [LARGE SCALE GENOMIC DNA]</scope>
    <source>
        <strain evidence="4">CGMCC 4.7093</strain>
    </source>
</reference>
<comment type="similarity">
    <text evidence="1">Belongs to the short-chain dehydrogenases/reductases (SDR) family.</text>
</comment>
<sequence>MTALVTGAARGIGAATARHLARTGIPVALLDVDGDGVTTLARELGEGALALQADVTDAAAVEDAVSRAEDALGPLTRLANVAGVLRTGAVGLLDDADWAACLAVNATGVMHTCRAVASRWSTTPAPGRAIVTVASNAAGVPRAGMAAYAASKAAALAVTRCTGLELAPHGVRANVVCPGSTDTPMLHGMDLPADPEALVAGSPENFKLGIPLGRVADPEDVAGTVAFLLSDAARHVTLQTLYVDGGASLGP</sequence>
<evidence type="ECO:0000313" key="3">
    <source>
        <dbReference type="EMBL" id="MFC5065135.1"/>
    </source>
</evidence>
<evidence type="ECO:0000313" key="4">
    <source>
        <dbReference type="Proteomes" id="UP001595947"/>
    </source>
</evidence>
<dbReference type="Pfam" id="PF13561">
    <property type="entry name" value="adh_short_C2"/>
    <property type="match status" value="1"/>
</dbReference>
<keyword evidence="2" id="KW-0560">Oxidoreductase</keyword>
<dbReference type="InterPro" id="IPR003560">
    <property type="entry name" value="DHB_DH"/>
</dbReference>
<evidence type="ECO:0000256" key="1">
    <source>
        <dbReference type="ARBA" id="ARBA00006484"/>
    </source>
</evidence>
<dbReference type="PROSITE" id="PS00061">
    <property type="entry name" value="ADH_SHORT"/>
    <property type="match status" value="1"/>
</dbReference>
<name>A0ABV9YQG6_9PSEU</name>
<proteinExistence type="inferred from homology"/>
<dbReference type="Proteomes" id="UP001595947">
    <property type="component" value="Unassembled WGS sequence"/>
</dbReference>
<dbReference type="EMBL" id="JBHSIV010000031">
    <property type="protein sequence ID" value="MFC5065135.1"/>
    <property type="molecule type" value="Genomic_DNA"/>
</dbReference>
<dbReference type="Gene3D" id="3.40.50.720">
    <property type="entry name" value="NAD(P)-binding Rossmann-like Domain"/>
    <property type="match status" value="1"/>
</dbReference>
<organism evidence="3 4">
    <name type="scientific">Actinomycetospora atypica</name>
    <dbReference type="NCBI Taxonomy" id="1290095"/>
    <lineage>
        <taxon>Bacteria</taxon>
        <taxon>Bacillati</taxon>
        <taxon>Actinomycetota</taxon>
        <taxon>Actinomycetes</taxon>
        <taxon>Pseudonocardiales</taxon>
        <taxon>Pseudonocardiaceae</taxon>
        <taxon>Actinomycetospora</taxon>
    </lineage>
</organism>
<dbReference type="PANTHER" id="PTHR42760">
    <property type="entry name" value="SHORT-CHAIN DEHYDROGENASES/REDUCTASES FAMILY MEMBER"/>
    <property type="match status" value="1"/>
</dbReference>
<dbReference type="SUPFAM" id="SSF51735">
    <property type="entry name" value="NAD(P)-binding Rossmann-fold domains"/>
    <property type="match status" value="1"/>
</dbReference>
<keyword evidence="4" id="KW-1185">Reference proteome</keyword>
<evidence type="ECO:0000256" key="2">
    <source>
        <dbReference type="ARBA" id="ARBA00023002"/>
    </source>
</evidence>
<dbReference type="RefSeq" id="WP_378038471.1">
    <property type="nucleotide sequence ID" value="NZ_JBHSIV010000031.1"/>
</dbReference>